<dbReference type="EMBL" id="KZ110593">
    <property type="protein sequence ID" value="OSX65450.1"/>
    <property type="molecule type" value="Genomic_DNA"/>
</dbReference>
<dbReference type="STRING" id="670580.A0A1X6NAA8"/>
<dbReference type="GO" id="GO:0003723">
    <property type="term" value="F:RNA binding"/>
    <property type="evidence" value="ECO:0007669"/>
    <property type="project" value="UniProtKB-KW"/>
</dbReference>
<dbReference type="Pfam" id="PF22891">
    <property type="entry name" value="KH_PNO1_2nd"/>
    <property type="match status" value="1"/>
</dbReference>
<evidence type="ECO:0000313" key="11">
    <source>
        <dbReference type="EMBL" id="OSX65450.1"/>
    </source>
</evidence>
<dbReference type="InterPro" id="IPR055211">
    <property type="entry name" value="KH_PNO1_2nd"/>
</dbReference>
<keyword evidence="12" id="KW-1185">Reference proteome</keyword>
<comment type="subunit">
    <text evidence="3">Component of the small ribosomal subunit, ribosomal RNA processing complex (SSU RRP complex).</text>
</comment>
<dbReference type="RefSeq" id="XP_024342244.1">
    <property type="nucleotide sequence ID" value="XM_024484683.1"/>
</dbReference>
<sequence length="286" mass="31447">MVVIHAQPSTSAAPHKKNRRKLSKKASAKPTNASAHNDQDDDMDGTVADITESIPSTDAQSAPVELQAYEDDAVMIETDSSTLPEQTAAPAFPPLPASAQRTTLKSETRRIPIPPHRMTPLKKDWVHIFSPLTEMLQLQVRMNVQRKSVEIRTSKHTQDVGAIQKGADFVKSYALGFDVNDAIALLRLDDLYLDSFEIKDVKTLHGDHLSRAIGRIAGQDGKTKFTIENASRTRIVLADTKIHILGSFQNIKIARDAIVSLILGSPPGKVYAGLRTVSSRMRQRAL</sequence>
<evidence type="ECO:0000256" key="1">
    <source>
        <dbReference type="ARBA" id="ARBA00004604"/>
    </source>
</evidence>
<dbReference type="GeneID" id="36329632"/>
<gene>
    <name evidence="11" type="ORF">POSPLADRAFT_1136428</name>
</gene>
<dbReference type="Pfam" id="PF17903">
    <property type="entry name" value="KH_KRR1_1st"/>
    <property type="match status" value="1"/>
</dbReference>
<dbReference type="GO" id="GO:0005730">
    <property type="term" value="C:nucleolus"/>
    <property type="evidence" value="ECO:0007669"/>
    <property type="project" value="UniProtKB-SubCell"/>
</dbReference>
<reference evidence="11 12" key="1">
    <citation type="submission" date="2017-04" db="EMBL/GenBank/DDBJ databases">
        <title>Genome Sequence of the Model Brown-Rot Fungus Postia placenta SB12.</title>
        <authorList>
            <consortium name="DOE Joint Genome Institute"/>
            <person name="Gaskell J."/>
            <person name="Kersten P."/>
            <person name="Larrondo L.F."/>
            <person name="Canessa P."/>
            <person name="Martinez D."/>
            <person name="Hibbett D."/>
            <person name="Schmoll M."/>
            <person name="Kubicek C.P."/>
            <person name="Martinez A.T."/>
            <person name="Yadav J."/>
            <person name="Master E."/>
            <person name="Magnuson J.K."/>
            <person name="James T."/>
            <person name="Yaver D."/>
            <person name="Berka R."/>
            <person name="Labutti K."/>
            <person name="Lipzen A."/>
            <person name="Aerts A."/>
            <person name="Barry K."/>
            <person name="Henrissat B."/>
            <person name="Blanchette R."/>
            <person name="Grigoriev I."/>
            <person name="Cullen D."/>
        </authorList>
    </citation>
    <scope>NUCLEOTIDE SEQUENCE [LARGE SCALE GENOMIC DNA]</scope>
    <source>
        <strain evidence="11 12">MAD-698-R-SB12</strain>
    </source>
</reference>
<evidence type="ECO:0000256" key="6">
    <source>
        <dbReference type="ARBA" id="ARBA00023242"/>
    </source>
</evidence>
<comment type="function">
    <text evidence="7">Required for small ribosomal subunit (SSU) synthesis. Has a role in the processing of early nucleolar and late cytoplasmic pre-RNA species.</text>
</comment>
<name>A0A1X6NAA8_9APHY</name>
<dbReference type="InterPro" id="IPR041174">
    <property type="entry name" value="KRR1-like_KH1"/>
</dbReference>
<dbReference type="Gene3D" id="3.30.1370.10">
    <property type="entry name" value="K Homology domain, type 1"/>
    <property type="match status" value="1"/>
</dbReference>
<comment type="subcellular location">
    <subcellularLocation>
        <location evidence="1">Nucleus</location>
        <location evidence="1">Nucleolus</location>
    </subcellularLocation>
</comment>
<dbReference type="InterPro" id="IPR055212">
    <property type="entry name" value="KH-I_PNO1_first"/>
</dbReference>
<evidence type="ECO:0000256" key="8">
    <source>
        <dbReference type="ARBA" id="ARBA00071744"/>
    </source>
</evidence>
<dbReference type="SMART" id="SM00322">
    <property type="entry name" value="KH"/>
    <property type="match status" value="1"/>
</dbReference>
<dbReference type="InterPro" id="IPR036612">
    <property type="entry name" value="KH_dom_type_1_sf"/>
</dbReference>
<dbReference type="PANTHER" id="PTHR12826:SF13">
    <property type="entry name" value="RNA-BINDING PROTEIN PNO1"/>
    <property type="match status" value="1"/>
</dbReference>
<evidence type="ECO:0000259" key="10">
    <source>
        <dbReference type="SMART" id="SM00322"/>
    </source>
</evidence>
<dbReference type="CDD" id="cd22391">
    <property type="entry name" value="KH-I_PNO1_rpt1"/>
    <property type="match status" value="1"/>
</dbReference>
<dbReference type="PANTHER" id="PTHR12826">
    <property type="entry name" value="RIBONUCLEASE Y"/>
    <property type="match status" value="1"/>
</dbReference>
<feature type="domain" description="K Homology" evidence="10">
    <location>
        <begin position="198"/>
        <end position="263"/>
    </location>
</feature>
<dbReference type="Proteomes" id="UP000194127">
    <property type="component" value="Unassembled WGS sequence"/>
</dbReference>
<accession>A0A1X6NAA8</accession>
<keyword evidence="5" id="KW-0694">RNA-binding</keyword>
<evidence type="ECO:0000256" key="7">
    <source>
        <dbReference type="ARBA" id="ARBA00025554"/>
    </source>
</evidence>
<dbReference type="FunFam" id="3.30.1370.10:FF:000009">
    <property type="entry name" value="RNA-binding protein PNO1"/>
    <property type="match status" value="1"/>
</dbReference>
<dbReference type="SUPFAM" id="SSF54791">
    <property type="entry name" value="Eukaryotic type KH-domain (KH-domain type I)"/>
    <property type="match status" value="1"/>
</dbReference>
<protein>
    <recommendedName>
        <fullName evidence="4">Pre-rRNA-processing protein PNO1</fullName>
    </recommendedName>
    <alternativeName>
        <fullName evidence="8">Pre-rRNA-processing protein pno1</fullName>
    </alternativeName>
</protein>
<evidence type="ECO:0000256" key="4">
    <source>
        <dbReference type="ARBA" id="ARBA00016042"/>
    </source>
</evidence>
<feature type="region of interest" description="Disordered" evidence="9">
    <location>
        <begin position="1"/>
        <end position="48"/>
    </location>
</feature>
<organism evidence="11 12">
    <name type="scientific">Postia placenta MAD-698-R-SB12</name>
    <dbReference type="NCBI Taxonomy" id="670580"/>
    <lineage>
        <taxon>Eukaryota</taxon>
        <taxon>Fungi</taxon>
        <taxon>Dikarya</taxon>
        <taxon>Basidiomycota</taxon>
        <taxon>Agaricomycotina</taxon>
        <taxon>Agaricomycetes</taxon>
        <taxon>Polyporales</taxon>
        <taxon>Adustoporiaceae</taxon>
        <taxon>Rhodonia</taxon>
    </lineage>
</organism>
<evidence type="ECO:0000256" key="2">
    <source>
        <dbReference type="ARBA" id="ARBA00007515"/>
    </source>
</evidence>
<evidence type="ECO:0000313" key="12">
    <source>
        <dbReference type="Proteomes" id="UP000194127"/>
    </source>
</evidence>
<dbReference type="OrthoDB" id="1932641at2759"/>
<feature type="compositionally biased region" description="Basic residues" evidence="9">
    <location>
        <begin position="14"/>
        <end position="27"/>
    </location>
</feature>
<proteinExistence type="inferred from homology"/>
<evidence type="ECO:0000256" key="5">
    <source>
        <dbReference type="ARBA" id="ARBA00022884"/>
    </source>
</evidence>
<dbReference type="CDD" id="cd22392">
    <property type="entry name" value="KH-I_PNO1_rpt2"/>
    <property type="match status" value="1"/>
</dbReference>
<dbReference type="GO" id="GO:0042254">
    <property type="term" value="P:ribosome biogenesis"/>
    <property type="evidence" value="ECO:0007669"/>
    <property type="project" value="UniProtKB-ARBA"/>
</dbReference>
<keyword evidence="6" id="KW-0539">Nucleus</keyword>
<evidence type="ECO:0000256" key="9">
    <source>
        <dbReference type="SAM" id="MobiDB-lite"/>
    </source>
</evidence>
<dbReference type="AlphaFoldDB" id="A0A1X6NAA8"/>
<comment type="similarity">
    <text evidence="2">Belongs to the PNO1 family.</text>
</comment>
<evidence type="ECO:0000256" key="3">
    <source>
        <dbReference type="ARBA" id="ARBA00011420"/>
    </source>
</evidence>
<dbReference type="InterPro" id="IPR004087">
    <property type="entry name" value="KH_dom"/>
</dbReference>